<dbReference type="Pfam" id="PF02627">
    <property type="entry name" value="CMD"/>
    <property type="match status" value="1"/>
</dbReference>
<dbReference type="SUPFAM" id="SSF69118">
    <property type="entry name" value="AhpD-like"/>
    <property type="match status" value="1"/>
</dbReference>
<dbReference type="Gene3D" id="1.20.1290.10">
    <property type="entry name" value="AhpD-like"/>
    <property type="match status" value="1"/>
</dbReference>
<dbReference type="EMBL" id="JAUTXY010000002">
    <property type="protein sequence ID" value="MEE2056888.1"/>
    <property type="molecule type" value="Genomic_DNA"/>
</dbReference>
<sequence>MTQDSVTTQRAGVNGASVDDAHRALFDAGLTVRREVLGDAYVDAALERNAGSDGESLQEYVSEFVWGGVWTRDGLERRDRSLSTISILIALGHLQELATHVRAGLGNGLTREEITETVVHATAYVGCPAGISAMRVVQEVLVAELGPLSGEGNA</sequence>
<organism evidence="2 3">
    <name type="scientific">Rhodococcus artemisiae</name>
    <dbReference type="NCBI Taxonomy" id="714159"/>
    <lineage>
        <taxon>Bacteria</taxon>
        <taxon>Bacillati</taxon>
        <taxon>Actinomycetota</taxon>
        <taxon>Actinomycetes</taxon>
        <taxon>Mycobacteriales</taxon>
        <taxon>Nocardiaceae</taxon>
        <taxon>Rhodococcus</taxon>
    </lineage>
</organism>
<keyword evidence="3" id="KW-1185">Reference proteome</keyword>
<evidence type="ECO:0000259" key="1">
    <source>
        <dbReference type="Pfam" id="PF02627"/>
    </source>
</evidence>
<feature type="domain" description="Carboxymuconolactone decarboxylase-like" evidence="1">
    <location>
        <begin position="57"/>
        <end position="139"/>
    </location>
</feature>
<dbReference type="Proteomes" id="UP001336020">
    <property type="component" value="Unassembled WGS sequence"/>
</dbReference>
<dbReference type="RefSeq" id="WP_330132159.1">
    <property type="nucleotide sequence ID" value="NZ_JAUTXY010000002.1"/>
</dbReference>
<protein>
    <submittedName>
        <fullName evidence="2">Carboxymuconolactone decarboxylase family protein</fullName>
    </submittedName>
</protein>
<dbReference type="PANTHER" id="PTHR33570:SF2">
    <property type="entry name" value="CARBOXYMUCONOLACTONE DECARBOXYLASE-LIKE DOMAIN-CONTAINING PROTEIN"/>
    <property type="match status" value="1"/>
</dbReference>
<name>A0ABU7L5S0_9NOCA</name>
<dbReference type="InterPro" id="IPR029032">
    <property type="entry name" value="AhpD-like"/>
</dbReference>
<evidence type="ECO:0000313" key="3">
    <source>
        <dbReference type="Proteomes" id="UP001336020"/>
    </source>
</evidence>
<reference evidence="2 3" key="1">
    <citation type="submission" date="2023-07" db="EMBL/GenBank/DDBJ databases">
        <authorList>
            <person name="Girao M."/>
            <person name="Carvalho M.F."/>
        </authorList>
    </citation>
    <scope>NUCLEOTIDE SEQUENCE [LARGE SCALE GENOMIC DNA]</scope>
    <source>
        <strain evidence="2 3">YIM65754</strain>
    </source>
</reference>
<proteinExistence type="predicted"/>
<accession>A0ABU7L5S0</accession>
<gene>
    <name evidence="2" type="ORF">Q7514_05025</name>
</gene>
<dbReference type="InterPro" id="IPR003779">
    <property type="entry name" value="CMD-like"/>
</dbReference>
<evidence type="ECO:0000313" key="2">
    <source>
        <dbReference type="EMBL" id="MEE2056888.1"/>
    </source>
</evidence>
<dbReference type="PANTHER" id="PTHR33570">
    <property type="entry name" value="4-CARBOXYMUCONOLACTONE DECARBOXYLASE FAMILY PROTEIN"/>
    <property type="match status" value="1"/>
</dbReference>
<dbReference type="InterPro" id="IPR052512">
    <property type="entry name" value="4CMD/NDH-1_regulator"/>
</dbReference>
<comment type="caution">
    <text evidence="2">The sequence shown here is derived from an EMBL/GenBank/DDBJ whole genome shotgun (WGS) entry which is preliminary data.</text>
</comment>